<keyword evidence="4 7" id="KW-0472">Membrane</keyword>
<evidence type="ECO:0000313" key="9">
    <source>
        <dbReference type="EMBL" id="KAF3001844.1"/>
    </source>
</evidence>
<dbReference type="GO" id="GO:0016020">
    <property type="term" value="C:membrane"/>
    <property type="evidence" value="ECO:0007669"/>
    <property type="project" value="UniProtKB-SubCell"/>
</dbReference>
<feature type="region of interest" description="Disordered" evidence="6">
    <location>
        <begin position="271"/>
        <end position="295"/>
    </location>
</feature>
<feature type="transmembrane region" description="Helical" evidence="7">
    <location>
        <begin position="202"/>
        <end position="229"/>
    </location>
</feature>
<dbReference type="PANTHER" id="PTHR33048">
    <property type="entry name" value="PTH11-LIKE INTEGRAL MEMBRANE PROTEIN (AFU_ORTHOLOGUE AFUA_5G11245)"/>
    <property type="match status" value="1"/>
</dbReference>
<sequence length="295" mass="33623">MVESNGPKLVVTLWVLTILPLAFMLLRFYCKMRYLKTFGWDDTLLAIAWILSLNYTIFSQLSVSYGIGKHLKDIQHKEMLPIGLRYMYMGEVFGLLSVPLSKTSFCVTLLRLTIIPWQRRLLWFIITTVQLTFYAVAIMMMVQCDPPQKLWDFHLPGKCWDNRIVIYYSIFVGAYSSLMDFLLALCPWLIIHKLQMESRKKWSLISAMSLGCLAGVACIVKTVYLPLIGTWADVTYNIADVLIWAITESAITIIAASIPFVRLMMKDISTRGDSKSQSTGNKGPYPLANRPTLGH</sequence>
<feature type="domain" description="Rhodopsin" evidence="8">
    <location>
        <begin position="26"/>
        <end position="266"/>
    </location>
</feature>
<accession>A0A9P4TD36</accession>
<feature type="transmembrane region" description="Helical" evidence="7">
    <location>
        <begin position="165"/>
        <end position="190"/>
    </location>
</feature>
<feature type="transmembrane region" description="Helical" evidence="7">
    <location>
        <begin position="87"/>
        <end position="110"/>
    </location>
</feature>
<evidence type="ECO:0000256" key="6">
    <source>
        <dbReference type="SAM" id="MobiDB-lite"/>
    </source>
</evidence>
<proteinExistence type="inferred from homology"/>
<dbReference type="Pfam" id="PF20684">
    <property type="entry name" value="Fung_rhodopsin"/>
    <property type="match status" value="1"/>
</dbReference>
<comment type="similarity">
    <text evidence="5">Belongs to the SAT4 family.</text>
</comment>
<organism evidence="9 10">
    <name type="scientific">Curvularia kusanoi</name>
    <name type="common">Cochliobolus kusanoi</name>
    <dbReference type="NCBI Taxonomy" id="90978"/>
    <lineage>
        <taxon>Eukaryota</taxon>
        <taxon>Fungi</taxon>
        <taxon>Dikarya</taxon>
        <taxon>Ascomycota</taxon>
        <taxon>Pezizomycotina</taxon>
        <taxon>Dothideomycetes</taxon>
        <taxon>Pleosporomycetidae</taxon>
        <taxon>Pleosporales</taxon>
        <taxon>Pleosporineae</taxon>
        <taxon>Pleosporaceae</taxon>
        <taxon>Curvularia</taxon>
    </lineage>
</organism>
<keyword evidence="10" id="KW-1185">Reference proteome</keyword>
<dbReference type="InterPro" id="IPR049326">
    <property type="entry name" value="Rhodopsin_dom_fungi"/>
</dbReference>
<protein>
    <recommendedName>
        <fullName evidence="8">Rhodopsin domain-containing protein</fullName>
    </recommendedName>
</protein>
<evidence type="ECO:0000256" key="7">
    <source>
        <dbReference type="SAM" id="Phobius"/>
    </source>
</evidence>
<dbReference type="PANTHER" id="PTHR33048:SF42">
    <property type="entry name" value="INTEGRAL MEMBRANE PROTEIN"/>
    <property type="match status" value="1"/>
</dbReference>
<evidence type="ECO:0000256" key="1">
    <source>
        <dbReference type="ARBA" id="ARBA00004141"/>
    </source>
</evidence>
<name>A0A9P4TD36_CURKU</name>
<evidence type="ECO:0000256" key="3">
    <source>
        <dbReference type="ARBA" id="ARBA00022989"/>
    </source>
</evidence>
<evidence type="ECO:0000256" key="2">
    <source>
        <dbReference type="ARBA" id="ARBA00022692"/>
    </source>
</evidence>
<feature type="transmembrane region" description="Helical" evidence="7">
    <location>
        <begin position="122"/>
        <end position="142"/>
    </location>
</feature>
<gene>
    <name evidence="9" type="ORF">E8E13_004195</name>
</gene>
<dbReference type="InterPro" id="IPR052337">
    <property type="entry name" value="SAT4-like"/>
</dbReference>
<dbReference type="OrthoDB" id="3934549at2759"/>
<reference evidence="9" key="1">
    <citation type="submission" date="2019-04" db="EMBL/GenBank/DDBJ databases">
        <title>Sequencing of skin fungus with MAO and IRED activity.</title>
        <authorList>
            <person name="Marsaioli A.J."/>
            <person name="Bonatto J.M.C."/>
            <person name="Reis Junior O."/>
        </authorList>
    </citation>
    <scope>NUCLEOTIDE SEQUENCE</scope>
    <source>
        <strain evidence="9">30M1</strain>
    </source>
</reference>
<dbReference type="Proteomes" id="UP000801428">
    <property type="component" value="Unassembled WGS sequence"/>
</dbReference>
<evidence type="ECO:0000256" key="4">
    <source>
        <dbReference type="ARBA" id="ARBA00023136"/>
    </source>
</evidence>
<feature type="transmembrane region" description="Helical" evidence="7">
    <location>
        <begin position="42"/>
        <end position="67"/>
    </location>
</feature>
<keyword evidence="3 7" id="KW-1133">Transmembrane helix</keyword>
<feature type="transmembrane region" description="Helical" evidence="7">
    <location>
        <begin position="241"/>
        <end position="261"/>
    </location>
</feature>
<comment type="subcellular location">
    <subcellularLocation>
        <location evidence="1">Membrane</location>
        <topology evidence="1">Multi-pass membrane protein</topology>
    </subcellularLocation>
</comment>
<evidence type="ECO:0000313" key="10">
    <source>
        <dbReference type="Proteomes" id="UP000801428"/>
    </source>
</evidence>
<keyword evidence="2 7" id="KW-0812">Transmembrane</keyword>
<evidence type="ECO:0000256" key="5">
    <source>
        <dbReference type="ARBA" id="ARBA00038359"/>
    </source>
</evidence>
<dbReference type="AlphaFoldDB" id="A0A9P4TD36"/>
<evidence type="ECO:0000259" key="8">
    <source>
        <dbReference type="Pfam" id="PF20684"/>
    </source>
</evidence>
<dbReference type="EMBL" id="SWKU01000012">
    <property type="protein sequence ID" value="KAF3001844.1"/>
    <property type="molecule type" value="Genomic_DNA"/>
</dbReference>
<comment type="caution">
    <text evidence="9">The sequence shown here is derived from an EMBL/GenBank/DDBJ whole genome shotgun (WGS) entry which is preliminary data.</text>
</comment>
<feature type="transmembrane region" description="Helical" evidence="7">
    <location>
        <begin position="12"/>
        <end position="30"/>
    </location>
</feature>